<dbReference type="KEGG" id="vg:62682550"/>
<accession>A0A7G5B155</accession>
<evidence type="ECO:0000313" key="2">
    <source>
        <dbReference type="EMBL" id="QMV30028.1"/>
    </source>
</evidence>
<sequence length="354" mass="39713">MNKSKYLYDNYEIKDPEHIRNFFKAVIDAGLVPSPETLVSVCKLDMLRLAPSREDNALASNVEGIALFFSDDNPTQALPSSIRVTAKMILPDSPSLRVRASPHIASQWNTARVGALLEQILDQLKIGNTKIGTDIIAPISKLAINGITADSKEIADLQMEVSSLKSANAIYEAENGRLMAAITEERNKLELELRKERAKAKSYRDQFAGMATSSASPFAAFTALEEEDRFLARRVLLAAQAKFGTEFDRPSDKADYMLSVDDVERQHRAIQMYIHTLCDALLSAREQQRVTLQMVKEAKNIALQCDKRATMAVDEELGLDHTISWKDIHPDMYEPYYLKLRAIYTTPSPETKDK</sequence>
<dbReference type="Proteomes" id="UP000515765">
    <property type="component" value="Segment"/>
</dbReference>
<keyword evidence="1" id="KW-0175">Coiled coil</keyword>
<protein>
    <submittedName>
        <fullName evidence="2">Uncharacterized protein</fullName>
    </submittedName>
</protein>
<evidence type="ECO:0000256" key="1">
    <source>
        <dbReference type="SAM" id="Coils"/>
    </source>
</evidence>
<organism evidence="2 3">
    <name type="scientific">Providencia phage vB_PreS-Stilesk</name>
    <dbReference type="NCBI Taxonomy" id="2761110"/>
    <lineage>
        <taxon>Viruses</taxon>
        <taxon>Duplodnaviria</taxon>
        <taxon>Heunggongvirae</taxon>
        <taxon>Uroviricota</taxon>
        <taxon>Caudoviricetes</taxon>
        <taxon>Casjensviridae</taxon>
        <taxon>Redjacvirus</taxon>
        <taxon>Redjacvirus stilesk</taxon>
    </lineage>
</organism>
<feature type="coiled-coil region" evidence="1">
    <location>
        <begin position="154"/>
        <end position="206"/>
    </location>
</feature>
<dbReference type="GeneID" id="62682550"/>
<keyword evidence="3" id="KW-1185">Reference proteome</keyword>
<reference evidence="3" key="1">
    <citation type="submission" date="2020-06" db="EMBL/GenBank/DDBJ databases">
        <title>Complete genome sequences of Providencia rettgeri bacteriophages PibeRecoleta, Stilesk and PatoteraRojo.</title>
        <authorList>
            <person name="Batinovic S."/>
            <person name="Chan H.T."/>
            <person name="Stiles J."/>
            <person name="Petrovski S."/>
        </authorList>
    </citation>
    <scope>NUCLEOTIDE SEQUENCE [LARGE SCALE GENOMIC DNA]</scope>
</reference>
<proteinExistence type="predicted"/>
<evidence type="ECO:0000313" key="3">
    <source>
        <dbReference type="Proteomes" id="UP000515765"/>
    </source>
</evidence>
<dbReference type="EMBL" id="MT675125">
    <property type="protein sequence ID" value="QMV30028.1"/>
    <property type="molecule type" value="Genomic_DNA"/>
</dbReference>
<name>A0A7G5B155_9CAUD</name>
<dbReference type="RefSeq" id="YP_009999914.1">
    <property type="nucleotide sequence ID" value="NC_053010.1"/>
</dbReference>